<dbReference type="Gene3D" id="3.30.720.50">
    <property type="match status" value="1"/>
</dbReference>
<dbReference type="GO" id="GO:0003677">
    <property type="term" value="F:DNA binding"/>
    <property type="evidence" value="ECO:0007669"/>
    <property type="project" value="InterPro"/>
</dbReference>
<evidence type="ECO:0000313" key="4">
    <source>
        <dbReference type="EMBL" id="KRX10014.1"/>
    </source>
</evidence>
<dbReference type="PROSITE" id="PS50918">
    <property type="entry name" value="WWE"/>
    <property type="match status" value="1"/>
</dbReference>
<dbReference type="OrthoDB" id="1166527at2759"/>
<feature type="domain" description="WWE" evidence="3">
    <location>
        <begin position="1"/>
        <end position="73"/>
    </location>
</feature>
<evidence type="ECO:0000256" key="2">
    <source>
        <dbReference type="SAM" id="Coils"/>
    </source>
</evidence>
<keyword evidence="2" id="KW-0175">Coiled coil</keyword>
<dbReference type="InterPro" id="IPR037197">
    <property type="entry name" value="WWE_dom_sf"/>
</dbReference>
<proteinExistence type="inferred from homology"/>
<keyword evidence="5" id="KW-1185">Reference proteome</keyword>
<dbReference type="AlphaFoldDB" id="A0A0V0R6A3"/>
<dbReference type="InterPro" id="IPR007125">
    <property type="entry name" value="H2A/H2B/H3"/>
</dbReference>
<evidence type="ECO:0000313" key="5">
    <source>
        <dbReference type="Proteomes" id="UP000054937"/>
    </source>
</evidence>
<dbReference type="GO" id="GO:0046982">
    <property type="term" value="F:protein heterodimerization activity"/>
    <property type="evidence" value="ECO:0007669"/>
    <property type="project" value="InterPro"/>
</dbReference>
<dbReference type="InterPro" id="IPR009072">
    <property type="entry name" value="Histone-fold"/>
</dbReference>
<dbReference type="GO" id="GO:0030527">
    <property type="term" value="F:structural constituent of chromatin"/>
    <property type="evidence" value="ECO:0007669"/>
    <property type="project" value="InterPro"/>
</dbReference>
<dbReference type="InterPro" id="IPR000558">
    <property type="entry name" value="Histone_H2B"/>
</dbReference>
<dbReference type="GO" id="GO:0005634">
    <property type="term" value="C:nucleus"/>
    <property type="evidence" value="ECO:0007669"/>
    <property type="project" value="UniProtKB-ARBA"/>
</dbReference>
<dbReference type="Pfam" id="PF00125">
    <property type="entry name" value="Histone"/>
    <property type="match status" value="1"/>
</dbReference>
<dbReference type="InParanoid" id="A0A0V0R6A3"/>
<dbReference type="Gene3D" id="1.10.20.10">
    <property type="entry name" value="Histone, subunit A"/>
    <property type="match status" value="1"/>
</dbReference>
<gene>
    <name evidence="4" type="ORF">PPERSA_08417</name>
</gene>
<comment type="caution">
    <text evidence="4">The sequence shown here is derived from an EMBL/GenBank/DDBJ whole genome shotgun (WGS) entry which is preliminary data.</text>
</comment>
<dbReference type="FunFam" id="1.10.20.10:FF:000043">
    <property type="entry name" value="Histone H2B"/>
    <property type="match status" value="1"/>
</dbReference>
<dbReference type="Pfam" id="PF02825">
    <property type="entry name" value="WWE"/>
    <property type="match status" value="1"/>
</dbReference>
<feature type="coiled-coil region" evidence="2">
    <location>
        <begin position="420"/>
        <end position="491"/>
    </location>
</feature>
<dbReference type="EMBL" id="LDAU01000040">
    <property type="protein sequence ID" value="KRX10014.1"/>
    <property type="molecule type" value="Genomic_DNA"/>
</dbReference>
<dbReference type="InterPro" id="IPR004170">
    <property type="entry name" value="WWE_dom"/>
</dbReference>
<feature type="coiled-coil region" evidence="2">
    <location>
        <begin position="345"/>
        <end position="391"/>
    </location>
</feature>
<dbReference type="GO" id="GO:0000786">
    <property type="term" value="C:nucleosome"/>
    <property type="evidence" value="ECO:0007669"/>
    <property type="project" value="InterPro"/>
</dbReference>
<comment type="similarity">
    <text evidence="1">Belongs to the histone H2B family.</text>
</comment>
<sequence length="561" mass="66461">MSTWYFKNDQGEWQLQDGAYVIKLESFIRKGQFDFKTNTKQWNYHIKLSKGKGLEYTGTQHNLDTGRKRAIKREPAPEEIAANKISTNITEFEYDEADLQQQQLQKKKKVVAKKNIIKKKTVAQKGRQNKQQGGGRKFNFQVYVYKVLKQVHADIGISKKAMGIMNSFILDLAEKISMEAGLLCKFSKRSTLKAQEIQSATKLILEGELAKHAVSEGQLGKSMGSVMNKNEFEKLEDSAKIRFNNSAIIVLFKDLDFYKQVISHFKKDVKDENKKFQLLQQYQSRNIKEIQTKLDKFCDGYENYINFEENINNVQNSLFSLKSILNVFKDKQEYLNLSFVKQEQYDEKTQEIENYIKQKIDAQIQNLDEKLNNLKKEQKLQEIALNQIEQDMIRNKKQFEDYQFEVRNRFNNLPNILNIQDKNDERFQKLEQKFQEMENNYSKSFNRIQEIDEEILMKCNKLDFEQCKINQEELKKQQLKINEQNDKINAQFEIFEKQTEQTEEWKNTVLQKTLQEASKQIEYNIKKNIENQFVTHKEVEKKYLAFVKAQKSFELKNFKNG</sequence>
<evidence type="ECO:0000259" key="3">
    <source>
        <dbReference type="PROSITE" id="PS50918"/>
    </source>
</evidence>
<evidence type="ECO:0000256" key="1">
    <source>
        <dbReference type="ARBA" id="ARBA00006846"/>
    </source>
</evidence>
<dbReference type="PANTHER" id="PTHR23428">
    <property type="entry name" value="HISTONE H2B"/>
    <property type="match status" value="1"/>
</dbReference>
<protein>
    <submittedName>
        <fullName evidence="4">Histone-fold</fullName>
    </submittedName>
</protein>
<dbReference type="Proteomes" id="UP000054937">
    <property type="component" value="Unassembled WGS sequence"/>
</dbReference>
<organism evidence="4 5">
    <name type="scientific">Pseudocohnilembus persalinus</name>
    <name type="common">Ciliate</name>
    <dbReference type="NCBI Taxonomy" id="266149"/>
    <lineage>
        <taxon>Eukaryota</taxon>
        <taxon>Sar</taxon>
        <taxon>Alveolata</taxon>
        <taxon>Ciliophora</taxon>
        <taxon>Intramacronucleata</taxon>
        <taxon>Oligohymenophorea</taxon>
        <taxon>Scuticociliatia</taxon>
        <taxon>Philasterida</taxon>
        <taxon>Pseudocohnilembidae</taxon>
        <taxon>Pseudocohnilembus</taxon>
    </lineage>
</organism>
<dbReference type="SMART" id="SM00427">
    <property type="entry name" value="H2B"/>
    <property type="match status" value="1"/>
</dbReference>
<dbReference type="PRINTS" id="PR00621">
    <property type="entry name" value="HISTONEH2B"/>
</dbReference>
<reference evidence="4 5" key="1">
    <citation type="journal article" date="2015" name="Sci. Rep.">
        <title>Genome of the facultative scuticociliatosis pathogen Pseudocohnilembus persalinus provides insight into its virulence through horizontal gene transfer.</title>
        <authorList>
            <person name="Xiong J."/>
            <person name="Wang G."/>
            <person name="Cheng J."/>
            <person name="Tian M."/>
            <person name="Pan X."/>
            <person name="Warren A."/>
            <person name="Jiang C."/>
            <person name="Yuan D."/>
            <person name="Miao W."/>
        </authorList>
    </citation>
    <scope>NUCLEOTIDE SEQUENCE [LARGE SCALE GENOMIC DNA]</scope>
    <source>
        <strain evidence="4">36N120E</strain>
    </source>
</reference>
<dbReference type="CDD" id="cd22910">
    <property type="entry name" value="HFD_H2B"/>
    <property type="match status" value="1"/>
</dbReference>
<dbReference type="SUPFAM" id="SSF47113">
    <property type="entry name" value="Histone-fold"/>
    <property type="match status" value="1"/>
</dbReference>
<name>A0A0V0R6A3_PSEPJ</name>
<accession>A0A0V0R6A3</accession>